<dbReference type="GeneID" id="90075949"/>
<feature type="compositionally biased region" description="Acidic residues" evidence="1">
    <location>
        <begin position="42"/>
        <end position="57"/>
    </location>
</feature>
<accession>A0AAV5QTB5</accession>
<evidence type="ECO:0000313" key="3">
    <source>
        <dbReference type="Proteomes" id="UP001360560"/>
    </source>
</evidence>
<feature type="region of interest" description="Disordered" evidence="1">
    <location>
        <begin position="13"/>
        <end position="66"/>
    </location>
</feature>
<evidence type="ECO:0000313" key="2">
    <source>
        <dbReference type="EMBL" id="GMM37974.1"/>
    </source>
</evidence>
<gene>
    <name evidence="2" type="ORF">DASC09_052990</name>
</gene>
<comment type="caution">
    <text evidence="2">The sequence shown here is derived from an EMBL/GenBank/DDBJ whole genome shotgun (WGS) entry which is preliminary data.</text>
</comment>
<keyword evidence="3" id="KW-1185">Reference proteome</keyword>
<feature type="compositionally biased region" description="Acidic residues" evidence="1">
    <location>
        <begin position="13"/>
        <end position="25"/>
    </location>
</feature>
<organism evidence="2 3">
    <name type="scientific">Saccharomycopsis crataegensis</name>
    <dbReference type="NCBI Taxonomy" id="43959"/>
    <lineage>
        <taxon>Eukaryota</taxon>
        <taxon>Fungi</taxon>
        <taxon>Dikarya</taxon>
        <taxon>Ascomycota</taxon>
        <taxon>Saccharomycotina</taxon>
        <taxon>Saccharomycetes</taxon>
        <taxon>Saccharomycopsidaceae</taxon>
        <taxon>Saccharomycopsis</taxon>
    </lineage>
</organism>
<reference evidence="2 3" key="1">
    <citation type="journal article" date="2023" name="Elife">
        <title>Identification of key yeast species and microbe-microbe interactions impacting larval growth of Drosophila in the wild.</title>
        <authorList>
            <person name="Mure A."/>
            <person name="Sugiura Y."/>
            <person name="Maeda R."/>
            <person name="Honda K."/>
            <person name="Sakurai N."/>
            <person name="Takahashi Y."/>
            <person name="Watada M."/>
            <person name="Katoh T."/>
            <person name="Gotoh A."/>
            <person name="Gotoh Y."/>
            <person name="Taniguchi I."/>
            <person name="Nakamura K."/>
            <person name="Hayashi T."/>
            <person name="Katayama T."/>
            <person name="Uemura T."/>
            <person name="Hattori Y."/>
        </authorList>
    </citation>
    <scope>NUCLEOTIDE SEQUENCE [LARGE SCALE GENOMIC DNA]</scope>
    <source>
        <strain evidence="2 3">SC-9</strain>
    </source>
</reference>
<dbReference type="EMBL" id="BTFZ01000013">
    <property type="protein sequence ID" value="GMM37974.1"/>
    <property type="molecule type" value="Genomic_DNA"/>
</dbReference>
<name>A0AAV5QTB5_9ASCO</name>
<dbReference type="AlphaFoldDB" id="A0AAV5QTB5"/>
<dbReference type="RefSeq" id="XP_064854970.1">
    <property type="nucleotide sequence ID" value="XM_064998898.1"/>
</dbReference>
<proteinExistence type="predicted"/>
<sequence>MPSSLKLNIEQYLEDDNDNDNDNDSDYFSCLSDYEENHDGCNDNDEFDDDDDDESENSDFSMTRTTSLDSNLSDVIDDATNHKPLFAEIIKQDKSNHNPLFVETKESTYKSLFSETIKEKRSSRIRSPIDITFPTKLLNKIKPINSKPMEPNHPGEIKETACHPSLVQQRLSKLKDDDTSMASKFNHPMAPIINGNDPFFEINKKYSYGLYMSEQIRKTSKLQQNPMISRFFPLGNQQYLPLIGEVNNHNHNHNHNLPSVGETNNINHTRHSSFSIYSLSSLQDDDNSNLDSLLGHHRRRASLHL</sequence>
<evidence type="ECO:0000256" key="1">
    <source>
        <dbReference type="SAM" id="MobiDB-lite"/>
    </source>
</evidence>
<protein>
    <submittedName>
        <fullName evidence="2">Uncharacterized protein</fullName>
    </submittedName>
</protein>
<dbReference type="Proteomes" id="UP001360560">
    <property type="component" value="Unassembled WGS sequence"/>
</dbReference>